<dbReference type="EMBL" id="JADINE010000011">
    <property type="protein sequence ID" value="MBO8406973.1"/>
    <property type="molecule type" value="Genomic_DNA"/>
</dbReference>
<comment type="subcellular location">
    <subcellularLocation>
        <location evidence="10">Cell membrane</location>
        <topology evidence="10">Multi-pass membrane protein</topology>
    </subcellularLocation>
</comment>
<dbReference type="PANTHER" id="PTHR30309:SF0">
    <property type="entry name" value="GLYCEROL-3-PHOSPHATE ACYLTRANSFERASE-RELATED"/>
    <property type="match status" value="1"/>
</dbReference>
<keyword evidence="3 10" id="KW-0808">Transferase</keyword>
<comment type="pathway">
    <text evidence="10">Lipid metabolism; phospholipid metabolism.</text>
</comment>
<dbReference type="NCBIfam" id="TIGR00023">
    <property type="entry name" value="glycerol-3-phosphate 1-O-acyltransferase PlsY"/>
    <property type="match status" value="1"/>
</dbReference>
<evidence type="ECO:0000256" key="1">
    <source>
        <dbReference type="ARBA" id="ARBA00022475"/>
    </source>
</evidence>
<dbReference type="AlphaFoldDB" id="A0A940DE70"/>
<evidence type="ECO:0000256" key="6">
    <source>
        <dbReference type="ARBA" id="ARBA00023098"/>
    </source>
</evidence>
<comment type="caution">
    <text evidence="10">Lacks conserved residue(s) required for the propagation of feature annotation.</text>
</comment>
<gene>
    <name evidence="10 11" type="primary">plsY</name>
    <name evidence="11" type="ORF">IAC77_00750</name>
</gene>
<dbReference type="Pfam" id="PF02660">
    <property type="entry name" value="G3P_acyltransf"/>
    <property type="match status" value="1"/>
</dbReference>
<dbReference type="SMART" id="SM01207">
    <property type="entry name" value="G3P_acyltransf"/>
    <property type="match status" value="1"/>
</dbReference>
<dbReference type="Proteomes" id="UP000721442">
    <property type="component" value="Unassembled WGS sequence"/>
</dbReference>
<comment type="caution">
    <text evidence="11">The sequence shown here is derived from an EMBL/GenBank/DDBJ whole genome shotgun (WGS) entry which is preliminary data.</text>
</comment>
<dbReference type="PANTHER" id="PTHR30309">
    <property type="entry name" value="INNER MEMBRANE PROTEIN YGIH"/>
    <property type="match status" value="1"/>
</dbReference>
<sequence>MIADSFNLVAAGAILISYLLGSIPMGLILTKITGHGDIRKVGSGNIGATNVMRIGGLRLAALTWILDMAKAIAAVCIGYAVADVVFAAWCGFAAIVGHCYPIWLRFRGGKGISSLFGVLLASSPLSFAICAVEWLAVALTSGYSSLGAVFVFCTMPVLGFVFGNGLGWPFLAIGLLCLWRHRSNIGRLIHGTESKIEWKWKK</sequence>
<reference evidence="11" key="2">
    <citation type="journal article" date="2021" name="PeerJ">
        <title>Extensive microbial diversity within the chicken gut microbiome revealed by metagenomics and culture.</title>
        <authorList>
            <person name="Gilroy R."/>
            <person name="Ravi A."/>
            <person name="Getino M."/>
            <person name="Pursley I."/>
            <person name="Horton D.L."/>
            <person name="Alikhan N.F."/>
            <person name="Baker D."/>
            <person name="Gharbi K."/>
            <person name="Hall N."/>
            <person name="Watson M."/>
            <person name="Adriaenssens E.M."/>
            <person name="Foster-Nyarko E."/>
            <person name="Jarju S."/>
            <person name="Secka A."/>
            <person name="Antonio M."/>
            <person name="Oren A."/>
            <person name="Chaudhuri R.R."/>
            <person name="La Ragione R."/>
            <person name="Hildebrand F."/>
            <person name="Pallen M.J."/>
        </authorList>
    </citation>
    <scope>NUCLEOTIDE SEQUENCE</scope>
    <source>
        <strain evidence="11">B1-16210</strain>
    </source>
</reference>
<reference evidence="11" key="1">
    <citation type="submission" date="2020-10" db="EMBL/GenBank/DDBJ databases">
        <authorList>
            <person name="Gilroy R."/>
        </authorList>
    </citation>
    <scope>NUCLEOTIDE SEQUENCE</scope>
    <source>
        <strain evidence="11">B1-16210</strain>
    </source>
</reference>
<keyword evidence="11" id="KW-0012">Acyltransferase</keyword>
<keyword evidence="8 10" id="KW-0594">Phospholipid biosynthesis</keyword>
<evidence type="ECO:0000256" key="3">
    <source>
        <dbReference type="ARBA" id="ARBA00022679"/>
    </source>
</evidence>
<keyword evidence="6 10" id="KW-0443">Lipid metabolism</keyword>
<proteinExistence type="inferred from homology"/>
<feature type="transmembrane region" description="Helical" evidence="10">
    <location>
        <begin position="115"/>
        <end position="137"/>
    </location>
</feature>
<feature type="transmembrane region" description="Helical" evidence="10">
    <location>
        <begin position="149"/>
        <end position="179"/>
    </location>
</feature>
<keyword evidence="7 10" id="KW-0472">Membrane</keyword>
<evidence type="ECO:0000256" key="4">
    <source>
        <dbReference type="ARBA" id="ARBA00022692"/>
    </source>
</evidence>
<keyword evidence="9 10" id="KW-1208">Phospholipid metabolism</keyword>
<evidence type="ECO:0000256" key="5">
    <source>
        <dbReference type="ARBA" id="ARBA00022989"/>
    </source>
</evidence>
<keyword evidence="2 10" id="KW-0444">Lipid biosynthesis</keyword>
<keyword evidence="4 10" id="KW-0812">Transmembrane</keyword>
<dbReference type="GO" id="GO:0005886">
    <property type="term" value="C:plasma membrane"/>
    <property type="evidence" value="ECO:0007669"/>
    <property type="project" value="UniProtKB-SubCell"/>
</dbReference>
<dbReference type="GO" id="GO:0043772">
    <property type="term" value="F:acyl-phosphate glycerol-3-phosphate acyltransferase activity"/>
    <property type="evidence" value="ECO:0007669"/>
    <property type="project" value="UniProtKB-UniRule"/>
</dbReference>
<feature type="transmembrane region" description="Helical" evidence="10">
    <location>
        <begin position="6"/>
        <end position="30"/>
    </location>
</feature>
<evidence type="ECO:0000256" key="9">
    <source>
        <dbReference type="ARBA" id="ARBA00023264"/>
    </source>
</evidence>
<protein>
    <recommendedName>
        <fullName evidence="10">Glycerol-3-phosphate acyltransferase</fullName>
    </recommendedName>
    <alternativeName>
        <fullName evidence="10">Acyl-PO4 G3P acyltransferase</fullName>
    </alternativeName>
    <alternativeName>
        <fullName evidence="10">Acyl-phosphate--glycerol-3-phosphate acyltransferase</fullName>
    </alternativeName>
    <alternativeName>
        <fullName evidence="10">G3P acyltransferase</fullName>
        <shortName evidence="10">GPAT</shortName>
        <ecNumber evidence="10">2.3.1.275</ecNumber>
    </alternativeName>
    <alternativeName>
        <fullName evidence="10">Lysophosphatidic acid synthase</fullName>
        <shortName evidence="10">LPA synthase</shortName>
    </alternativeName>
</protein>
<organism evidence="11 12">
    <name type="scientific">Candidatus Enterousia excrementavium</name>
    <dbReference type="NCBI Taxonomy" id="2840789"/>
    <lineage>
        <taxon>Bacteria</taxon>
        <taxon>Pseudomonadati</taxon>
        <taxon>Pseudomonadota</taxon>
        <taxon>Alphaproteobacteria</taxon>
        <taxon>Candidatus Enterousia</taxon>
    </lineage>
</organism>
<evidence type="ECO:0000313" key="11">
    <source>
        <dbReference type="EMBL" id="MBO8406973.1"/>
    </source>
</evidence>
<comment type="similarity">
    <text evidence="10">Belongs to the PlsY family.</text>
</comment>
<name>A0A940DE70_9PROT</name>
<comment type="function">
    <text evidence="10">Catalyzes the transfer of an acyl group from acyl-phosphate (acyl-PO(4)) to glycerol-3-phosphate (G3P) to form lysophosphatidic acid (LPA). This enzyme utilizes acyl-phosphate as fatty acyl donor, but not acyl-CoA or acyl-ACP.</text>
</comment>
<evidence type="ECO:0000256" key="8">
    <source>
        <dbReference type="ARBA" id="ARBA00023209"/>
    </source>
</evidence>
<evidence type="ECO:0000256" key="10">
    <source>
        <dbReference type="HAMAP-Rule" id="MF_01043"/>
    </source>
</evidence>
<dbReference type="GO" id="GO:0008654">
    <property type="term" value="P:phospholipid biosynthetic process"/>
    <property type="evidence" value="ECO:0007669"/>
    <property type="project" value="UniProtKB-UniRule"/>
</dbReference>
<evidence type="ECO:0000256" key="7">
    <source>
        <dbReference type="ARBA" id="ARBA00023136"/>
    </source>
</evidence>
<evidence type="ECO:0000313" key="12">
    <source>
        <dbReference type="Proteomes" id="UP000721442"/>
    </source>
</evidence>
<comment type="subunit">
    <text evidence="10">Probably interacts with PlsX.</text>
</comment>
<dbReference type="InterPro" id="IPR003811">
    <property type="entry name" value="G3P_acylTferase_PlsY"/>
</dbReference>
<keyword evidence="5 10" id="KW-1133">Transmembrane helix</keyword>
<dbReference type="EC" id="2.3.1.275" evidence="10"/>
<evidence type="ECO:0000256" key="2">
    <source>
        <dbReference type="ARBA" id="ARBA00022516"/>
    </source>
</evidence>
<dbReference type="HAMAP" id="MF_01043">
    <property type="entry name" value="PlsY"/>
    <property type="match status" value="1"/>
</dbReference>
<accession>A0A940DE70</accession>
<comment type="catalytic activity">
    <reaction evidence="10">
        <text>an acyl phosphate + sn-glycerol 3-phosphate = a 1-acyl-sn-glycero-3-phosphate + phosphate</text>
        <dbReference type="Rhea" id="RHEA:34075"/>
        <dbReference type="ChEBI" id="CHEBI:43474"/>
        <dbReference type="ChEBI" id="CHEBI:57597"/>
        <dbReference type="ChEBI" id="CHEBI:57970"/>
        <dbReference type="ChEBI" id="CHEBI:59918"/>
        <dbReference type="EC" id="2.3.1.275"/>
    </reaction>
</comment>
<keyword evidence="1 10" id="KW-1003">Cell membrane</keyword>